<evidence type="ECO:0000256" key="3">
    <source>
        <dbReference type="ARBA" id="ARBA00023239"/>
    </source>
</evidence>
<evidence type="ECO:0000259" key="4">
    <source>
        <dbReference type="Pfam" id="PF03328"/>
    </source>
</evidence>
<dbReference type="GO" id="GO:0046872">
    <property type="term" value="F:metal ion binding"/>
    <property type="evidence" value="ECO:0007669"/>
    <property type="project" value="UniProtKB-KW"/>
</dbReference>
<evidence type="ECO:0000313" key="5">
    <source>
        <dbReference type="EMBL" id="TQV81847.1"/>
    </source>
</evidence>
<dbReference type="InterPro" id="IPR050251">
    <property type="entry name" value="HpcH-HpaI_aldolase"/>
</dbReference>
<keyword evidence="6" id="KW-1185">Reference proteome</keyword>
<dbReference type="SUPFAM" id="SSF51621">
    <property type="entry name" value="Phosphoenolpyruvate/pyruvate domain"/>
    <property type="match status" value="1"/>
</dbReference>
<comment type="similarity">
    <text evidence="1">Belongs to the HpcH/HpaI aldolase family.</text>
</comment>
<gene>
    <name evidence="5" type="ORF">FKG95_06300</name>
</gene>
<evidence type="ECO:0000256" key="1">
    <source>
        <dbReference type="ARBA" id="ARBA00005568"/>
    </source>
</evidence>
<dbReference type="GO" id="GO:0005737">
    <property type="term" value="C:cytoplasm"/>
    <property type="evidence" value="ECO:0007669"/>
    <property type="project" value="TreeGrafter"/>
</dbReference>
<keyword evidence="2" id="KW-0479">Metal-binding</keyword>
<proteinExistence type="inferred from homology"/>
<protein>
    <submittedName>
        <fullName evidence="5">4-hydroxy-2-oxovalerate aldolase</fullName>
    </submittedName>
</protein>
<feature type="domain" description="HpcH/HpaI aldolase/citrate lyase" evidence="4">
    <location>
        <begin position="20"/>
        <end position="185"/>
    </location>
</feature>
<dbReference type="PANTHER" id="PTHR30502:SF0">
    <property type="entry name" value="PHOSPHOENOLPYRUVATE CARBOXYLASE FAMILY PROTEIN"/>
    <property type="match status" value="1"/>
</dbReference>
<dbReference type="EMBL" id="VHSH01000002">
    <property type="protein sequence ID" value="TQV81847.1"/>
    <property type="molecule type" value="Genomic_DNA"/>
</dbReference>
<dbReference type="PANTHER" id="PTHR30502">
    <property type="entry name" value="2-KETO-3-DEOXY-L-RHAMNONATE ALDOLASE"/>
    <property type="match status" value="1"/>
</dbReference>
<organism evidence="5 6">
    <name type="scientific">Denitrobaculum tricleocarpae</name>
    <dbReference type="NCBI Taxonomy" id="2591009"/>
    <lineage>
        <taxon>Bacteria</taxon>
        <taxon>Pseudomonadati</taxon>
        <taxon>Pseudomonadota</taxon>
        <taxon>Alphaproteobacteria</taxon>
        <taxon>Rhodospirillales</taxon>
        <taxon>Rhodospirillaceae</taxon>
        <taxon>Denitrobaculum</taxon>
    </lineage>
</organism>
<dbReference type="InterPro" id="IPR040442">
    <property type="entry name" value="Pyrv_kinase-like_dom_sf"/>
</dbReference>
<reference evidence="5 6" key="1">
    <citation type="submission" date="2019-06" db="EMBL/GenBank/DDBJ databases">
        <title>Whole genome sequence for Rhodospirillaceae sp. R148.</title>
        <authorList>
            <person name="Wang G."/>
        </authorList>
    </citation>
    <scope>NUCLEOTIDE SEQUENCE [LARGE SCALE GENOMIC DNA]</scope>
    <source>
        <strain evidence="5 6">R148</strain>
    </source>
</reference>
<accession>A0A545TXB5</accession>
<dbReference type="OrthoDB" id="9802624at2"/>
<dbReference type="AlphaFoldDB" id="A0A545TXB5"/>
<comment type="caution">
    <text evidence="5">The sequence shown here is derived from an EMBL/GenBank/DDBJ whole genome shotgun (WGS) entry which is preliminary data.</text>
</comment>
<dbReference type="Gene3D" id="3.20.20.60">
    <property type="entry name" value="Phosphoenolpyruvate-binding domains"/>
    <property type="match status" value="1"/>
</dbReference>
<dbReference type="RefSeq" id="WP_142895478.1">
    <property type="nucleotide sequence ID" value="NZ_ML660053.1"/>
</dbReference>
<dbReference type="InterPro" id="IPR005000">
    <property type="entry name" value="Aldolase/citrate-lyase_domain"/>
</dbReference>
<dbReference type="GO" id="GO:0016832">
    <property type="term" value="F:aldehyde-lyase activity"/>
    <property type="evidence" value="ECO:0007669"/>
    <property type="project" value="TreeGrafter"/>
</dbReference>
<name>A0A545TXB5_9PROT</name>
<dbReference type="InterPro" id="IPR015813">
    <property type="entry name" value="Pyrv/PenolPyrv_kinase-like_dom"/>
</dbReference>
<sequence>MTPNQAFKNRLRARELVVGSFIKTPHPVVIEIMGASALDFVILDAEHAPFDRGSIDLAMIAARSVSCPVLVRVPASDPALMLNVLDSGAAGVVVPHVKTADEAEALATALHYGRDGRGFAGTTRAADYARRSLVEHKALAGEEVSLICQTEDPEGVENAAAIAAVEGVDALFIGRADLAVAYGKDDFFAPEIADLSEEVLGVSGASTGLYCAPGEETARWQAAGASFLVMGSEHGFMTAGAAAQVKKVRGDERPDVHR</sequence>
<dbReference type="Proteomes" id="UP000315252">
    <property type="component" value="Unassembled WGS sequence"/>
</dbReference>
<evidence type="ECO:0000256" key="2">
    <source>
        <dbReference type="ARBA" id="ARBA00022723"/>
    </source>
</evidence>
<evidence type="ECO:0000313" key="6">
    <source>
        <dbReference type="Proteomes" id="UP000315252"/>
    </source>
</evidence>
<dbReference type="Pfam" id="PF03328">
    <property type="entry name" value="HpcH_HpaI"/>
    <property type="match status" value="1"/>
</dbReference>
<keyword evidence="3" id="KW-0456">Lyase</keyword>